<reference evidence="3" key="1">
    <citation type="submission" date="2017-06" db="EMBL/GenBank/DDBJ databases">
        <authorList>
            <person name="Varghese N."/>
            <person name="Submissions S."/>
        </authorList>
    </citation>
    <scope>NUCLEOTIDE SEQUENCE [LARGE SCALE GENOMIC DNA]</scope>
    <source>
        <strain evidence="3">JCM 23211</strain>
    </source>
</reference>
<dbReference type="RefSeq" id="WP_089244246.1">
    <property type="nucleotide sequence ID" value="NZ_FZOW01000003.1"/>
</dbReference>
<protein>
    <submittedName>
        <fullName evidence="2">Helicase conserved C-terminal domain-containing protein</fullName>
    </submittedName>
</protein>
<dbReference type="Pfam" id="PF13625">
    <property type="entry name" value="Helicase_C_3"/>
    <property type="match status" value="1"/>
</dbReference>
<gene>
    <name evidence="2" type="ORF">SAMN05421642_103183</name>
</gene>
<dbReference type="OrthoDB" id="3415124at2"/>
<keyword evidence="2" id="KW-0347">Helicase</keyword>
<dbReference type="InterPro" id="IPR032830">
    <property type="entry name" value="XPB/Ssl2_N"/>
</dbReference>
<evidence type="ECO:0000313" key="2">
    <source>
        <dbReference type="EMBL" id="SNS53533.1"/>
    </source>
</evidence>
<feature type="domain" description="Helicase XPB/Ssl2 N-terminal" evidence="1">
    <location>
        <begin position="367"/>
        <end position="476"/>
    </location>
</feature>
<sequence length="638" mass="68292">MTTQEEWLAGLDGDRLTRLLDVRSDIATDLPPRTFAALSQLLQTSRSVARAVTELDASALSVLAAMNGHRTRAELAEHFASAAAEDIDRALDVLVGFGLVWPSGDGYRPSALHGHVSEAEAKPSLARPWPGEATSIDVGVQQLAAARFCETADGVLKAVDSGSIKTLASGGVGVRELTIVSKTVGAENVLVVELILELARAMGLVDPYGKELRGTTTLPKFLKLGRAEKLSRFVATWWCIEASPTHRPPFKGKPSALLRFSPHATYYPGFRKKFLASIPDRGIVDDSRAVDYLEWSCPRFVFISEPGAVLALWREATWLGLLAGNAPSALTRALVEVGLAGPEATQAAIDPIVAELVESSSCTVHLLPDLTAVVSGPVSESVWSVLAAAAESETKDAASTWRFTPTSIRRYLDDGGSTDRLISDLADISDTEIPQNLQYLIEDCGRRHGHLAVHSASSIVVSEDESLVREIATIAELKGRVVAPTVLASSVGPKRVLDILRGAGYSPRDDGGHSQVKVSRTKADETGDVPLFRQRLRTPAAVLARALASGDPVPIDPEAAAAKIGAWCRLPARDVAELASAVVNGRTVHIHAVNKKRVATLDEMSDLVLHADEVHGWSVQANGRKTIELAKIQMVRLV</sequence>
<proteinExistence type="predicted"/>
<dbReference type="Proteomes" id="UP000198327">
    <property type="component" value="Unassembled WGS sequence"/>
</dbReference>
<keyword evidence="3" id="KW-1185">Reference proteome</keyword>
<organism evidence="2 3">
    <name type="scientific">Rhodococcoides kyotonense</name>
    <dbReference type="NCBI Taxonomy" id="398843"/>
    <lineage>
        <taxon>Bacteria</taxon>
        <taxon>Bacillati</taxon>
        <taxon>Actinomycetota</taxon>
        <taxon>Actinomycetes</taxon>
        <taxon>Mycobacteriales</taxon>
        <taxon>Nocardiaceae</taxon>
        <taxon>Rhodococcoides</taxon>
    </lineage>
</organism>
<dbReference type="EMBL" id="FZOW01000003">
    <property type="protein sequence ID" value="SNS53533.1"/>
    <property type="molecule type" value="Genomic_DNA"/>
</dbReference>
<keyword evidence="2" id="KW-0067">ATP-binding</keyword>
<evidence type="ECO:0000259" key="1">
    <source>
        <dbReference type="Pfam" id="PF13625"/>
    </source>
</evidence>
<dbReference type="AlphaFoldDB" id="A0A239FB47"/>
<keyword evidence="2" id="KW-0547">Nucleotide-binding</keyword>
<accession>A0A239FB47</accession>
<evidence type="ECO:0000313" key="3">
    <source>
        <dbReference type="Proteomes" id="UP000198327"/>
    </source>
</evidence>
<name>A0A239FB47_9NOCA</name>
<dbReference type="GO" id="GO:0004386">
    <property type="term" value="F:helicase activity"/>
    <property type="evidence" value="ECO:0007669"/>
    <property type="project" value="UniProtKB-KW"/>
</dbReference>
<keyword evidence="2" id="KW-0378">Hydrolase</keyword>